<dbReference type="STRING" id="1513896.SAMN05660841_01838"/>
<evidence type="ECO:0000256" key="1">
    <source>
        <dbReference type="ARBA" id="ARBA00004196"/>
    </source>
</evidence>
<dbReference type="EMBL" id="FUZF01000006">
    <property type="protein sequence ID" value="SKB67944.1"/>
    <property type="molecule type" value="Genomic_DNA"/>
</dbReference>
<dbReference type="GO" id="GO:0030313">
    <property type="term" value="C:cell envelope"/>
    <property type="evidence" value="ECO:0007669"/>
    <property type="project" value="UniProtKB-SubCell"/>
</dbReference>
<dbReference type="Pfam" id="PF18764">
    <property type="entry name" value="nos_propeller"/>
    <property type="match status" value="1"/>
</dbReference>
<keyword evidence="6" id="KW-1185">Reference proteome</keyword>
<evidence type="ECO:0000256" key="2">
    <source>
        <dbReference type="ARBA" id="ARBA00022723"/>
    </source>
</evidence>
<keyword evidence="4" id="KW-0732">Signal</keyword>
<dbReference type="InterPro" id="IPR051403">
    <property type="entry name" value="NosZ/Cyto_c_oxidase_sub2"/>
</dbReference>
<dbReference type="InterPro" id="IPR041114">
    <property type="entry name" value="Nos_propeller"/>
</dbReference>
<dbReference type="InterPro" id="IPR015943">
    <property type="entry name" value="WD40/YVTN_repeat-like_dom_sf"/>
</dbReference>
<dbReference type="SUPFAM" id="SSF50974">
    <property type="entry name" value="Nitrous oxide reductase, N-terminal domain"/>
    <property type="match status" value="1"/>
</dbReference>
<gene>
    <name evidence="5" type="ORF">SAMN05660841_01838</name>
</gene>
<dbReference type="SUPFAM" id="SSF49503">
    <property type="entry name" value="Cupredoxins"/>
    <property type="match status" value="1"/>
</dbReference>
<organism evidence="5 6">
    <name type="scientific">Sphingobacterium nematocida</name>
    <dbReference type="NCBI Taxonomy" id="1513896"/>
    <lineage>
        <taxon>Bacteria</taxon>
        <taxon>Pseudomonadati</taxon>
        <taxon>Bacteroidota</taxon>
        <taxon>Sphingobacteriia</taxon>
        <taxon>Sphingobacteriales</taxon>
        <taxon>Sphingobacteriaceae</taxon>
        <taxon>Sphingobacterium</taxon>
    </lineage>
</organism>
<feature type="signal peptide" evidence="4">
    <location>
        <begin position="1"/>
        <end position="20"/>
    </location>
</feature>
<dbReference type="RefSeq" id="WP_079642784.1">
    <property type="nucleotide sequence ID" value="NZ_FUZF01000006.1"/>
</dbReference>
<dbReference type="InterPro" id="IPR011045">
    <property type="entry name" value="N2O_reductase_N"/>
</dbReference>
<dbReference type="NCBIfam" id="TIGR04246">
    <property type="entry name" value="nitrous_NosZ_Gp"/>
    <property type="match status" value="1"/>
</dbReference>
<dbReference type="OrthoDB" id="9759695at2"/>
<evidence type="ECO:0000256" key="4">
    <source>
        <dbReference type="SAM" id="SignalP"/>
    </source>
</evidence>
<feature type="chain" id="PRO_5012414061" evidence="4">
    <location>
        <begin position="21"/>
        <end position="660"/>
    </location>
</feature>
<dbReference type="InterPro" id="IPR008972">
    <property type="entry name" value="Cupredoxin"/>
</dbReference>
<keyword evidence="2" id="KW-0479">Metal-binding</keyword>
<dbReference type="PROSITE" id="PS51257">
    <property type="entry name" value="PROKAR_LIPOPROTEIN"/>
    <property type="match status" value="1"/>
</dbReference>
<reference evidence="6" key="1">
    <citation type="submission" date="2017-02" db="EMBL/GenBank/DDBJ databases">
        <authorList>
            <person name="Varghese N."/>
            <person name="Submissions S."/>
        </authorList>
    </citation>
    <scope>NUCLEOTIDE SEQUENCE [LARGE SCALE GENOMIC DNA]</scope>
    <source>
        <strain evidence="6">DSM 24091</strain>
    </source>
</reference>
<evidence type="ECO:0000313" key="6">
    <source>
        <dbReference type="Proteomes" id="UP000190150"/>
    </source>
</evidence>
<dbReference type="PANTHER" id="PTHR42838:SF2">
    <property type="entry name" value="NITROUS-OXIDE REDUCTASE"/>
    <property type="match status" value="1"/>
</dbReference>
<name>A0A1T5D8B6_9SPHI</name>
<dbReference type="Proteomes" id="UP000190150">
    <property type="component" value="Unassembled WGS sequence"/>
</dbReference>
<dbReference type="Gene3D" id="2.60.40.420">
    <property type="entry name" value="Cupredoxins - blue copper proteins"/>
    <property type="match status" value="1"/>
</dbReference>
<proteinExistence type="predicted"/>
<dbReference type="AlphaFoldDB" id="A0A1T5D8B6"/>
<dbReference type="InterPro" id="IPR026468">
    <property type="entry name" value="Nitrous_oxide_Rdtase_Sec-dep"/>
</dbReference>
<sequence length="660" mass="72754">MKIKNHILCAAAILAATATFQGCKPKGTQSAVSGNAAEKAYVAPGQYDEFYSFVSGGFSGQLSVYGLPSGRLLRVIPVFSLDPEKGWGFSEDTKPMLETSHGSVPWDDLHHVQLSKTDGEYDGKWVFVNANNTPRIARVDLTTFKTAEVLELPNSGGNHSSPFITQNTEYVVTGTRFSVPPDGPQSDVSIEKYKENFKGTLSFVSVNKESGNMDIAFQIETPGVNYDLSRAGKESSHGWFFFSTYNTEQANTLLEVNASKNDKDFILAVNWKKAEEYLKAGKGKKLTNVKYAHNVYDEHSHTSKSTIKNEVTVLNSAELEGLCYYIPCPKSPHGVDIDPTGEYIVGSGKLAALIPVFSFTKLQKAIKDKAFEGTFEGIPVIKYEAALHGEVEKPGLGPLHTEFDGKGNAITSFFVSSELVKWNIKDLKVLDRVPTFYSVGHLMIPGGDTKSPDAKYVVAFNKITKDRFLPTGPELAHSAQLYDISGDKMQLILDFPTIGEPHYAQAVRAEKVKDRSVKIYKLEDNKHPHFANGEAEARVERKGNVVHVYLTTIRSHFTPDKIEGVKLGDEVLFHVTNIEQDWDMPHGFAVKGARNGELLVMPGETQTLKWVPDRVGIFPIYCTDFCSALHQEMAGYVRVSPKGSNVPISYGTGDKLTTAK</sequence>
<dbReference type="Gene3D" id="2.130.10.10">
    <property type="entry name" value="YVTN repeat-like/Quinoprotein amine dehydrogenase"/>
    <property type="match status" value="1"/>
</dbReference>
<evidence type="ECO:0000313" key="5">
    <source>
        <dbReference type="EMBL" id="SKB67944.1"/>
    </source>
</evidence>
<evidence type="ECO:0000256" key="3">
    <source>
        <dbReference type="ARBA" id="ARBA00023008"/>
    </source>
</evidence>
<protein>
    <submittedName>
        <fullName evidence="5">Nitrous-oxide reductase</fullName>
    </submittedName>
</protein>
<dbReference type="GO" id="GO:0046872">
    <property type="term" value="F:metal ion binding"/>
    <property type="evidence" value="ECO:0007669"/>
    <property type="project" value="UniProtKB-KW"/>
</dbReference>
<dbReference type="PANTHER" id="PTHR42838">
    <property type="entry name" value="CYTOCHROME C OXIDASE SUBUNIT II"/>
    <property type="match status" value="1"/>
</dbReference>
<comment type="subcellular location">
    <subcellularLocation>
        <location evidence="1">Cell envelope</location>
    </subcellularLocation>
</comment>
<accession>A0A1T5D8B6</accession>
<keyword evidence="3" id="KW-0186">Copper</keyword>